<comment type="caution">
    <text evidence="2">The sequence shown here is derived from an EMBL/GenBank/DDBJ whole genome shotgun (WGS) entry which is preliminary data.</text>
</comment>
<dbReference type="Proteomes" id="UP000230159">
    <property type="component" value="Unassembled WGS sequence"/>
</dbReference>
<organism evidence="2 3">
    <name type="scientific">Candidatus Kuenenbacteria bacterium CG22_combo_CG10-13_8_21_14_all_39_9</name>
    <dbReference type="NCBI Taxonomy" id="1974621"/>
    <lineage>
        <taxon>Bacteria</taxon>
        <taxon>Candidatus Kueneniibacteriota</taxon>
    </lineage>
</organism>
<sequence>MAQICTKALKNWVGVWITNVFAFGLKKKYQIDRAYIFIGLIPGNKNLYTFLQEAGFTLVFKETTYGGAGKVKGNCDADLVLKAVVDYYEKQFEKAIIVASDGDYAGLVNFFKEKNVLLALISPNNKCSFLLRKLNISLVYLDNQRNKLNYGQKEKAPDGDNTP</sequence>
<dbReference type="GO" id="GO:0004540">
    <property type="term" value="F:RNA nuclease activity"/>
    <property type="evidence" value="ECO:0007669"/>
    <property type="project" value="InterPro"/>
</dbReference>
<dbReference type="AlphaFoldDB" id="A0A2H0D0P1"/>
<accession>A0A2H0D0P1</accession>
<evidence type="ECO:0000313" key="2">
    <source>
        <dbReference type="EMBL" id="PIP75706.1"/>
    </source>
</evidence>
<reference evidence="2 3" key="1">
    <citation type="submission" date="2017-09" db="EMBL/GenBank/DDBJ databases">
        <title>Depth-based differentiation of microbial function through sediment-hosted aquifers and enrichment of novel symbionts in the deep terrestrial subsurface.</title>
        <authorList>
            <person name="Probst A.J."/>
            <person name="Ladd B."/>
            <person name="Jarett J.K."/>
            <person name="Geller-Mcgrath D.E."/>
            <person name="Sieber C.M."/>
            <person name="Emerson J.B."/>
            <person name="Anantharaman K."/>
            <person name="Thomas B.C."/>
            <person name="Malmstrom R."/>
            <person name="Stieglmeier M."/>
            <person name="Klingl A."/>
            <person name="Woyke T."/>
            <person name="Ryan C.M."/>
            <person name="Banfield J.F."/>
        </authorList>
    </citation>
    <scope>NUCLEOTIDE SEQUENCE [LARGE SCALE GENOMIC DNA]</scope>
    <source>
        <strain evidence="2">CG22_combo_CG10-13_8_21_14_all_39_9</strain>
    </source>
</reference>
<protein>
    <recommendedName>
        <fullName evidence="1">NYN domain-containing protein</fullName>
    </recommendedName>
</protein>
<name>A0A2H0D0P1_9BACT</name>
<dbReference type="EMBL" id="PCTN01000101">
    <property type="protein sequence ID" value="PIP75706.1"/>
    <property type="molecule type" value="Genomic_DNA"/>
</dbReference>
<evidence type="ECO:0000259" key="1">
    <source>
        <dbReference type="Pfam" id="PF01936"/>
    </source>
</evidence>
<dbReference type="Pfam" id="PF01936">
    <property type="entry name" value="NYN"/>
    <property type="match status" value="1"/>
</dbReference>
<dbReference type="Gene3D" id="3.40.50.1010">
    <property type="entry name" value="5'-nuclease"/>
    <property type="match status" value="1"/>
</dbReference>
<feature type="domain" description="NYN" evidence="1">
    <location>
        <begin position="29"/>
        <end position="122"/>
    </location>
</feature>
<evidence type="ECO:0000313" key="3">
    <source>
        <dbReference type="Proteomes" id="UP000230159"/>
    </source>
</evidence>
<gene>
    <name evidence="2" type="ORF">COW86_02265</name>
</gene>
<proteinExistence type="predicted"/>
<dbReference type="InterPro" id="IPR021139">
    <property type="entry name" value="NYN"/>
</dbReference>